<dbReference type="Proteomes" id="UP000233750">
    <property type="component" value="Unassembled WGS sequence"/>
</dbReference>
<evidence type="ECO:0000256" key="2">
    <source>
        <dbReference type="SAM" id="Phobius"/>
    </source>
</evidence>
<protein>
    <recommendedName>
        <fullName evidence="5">Integral membrane protein</fullName>
    </recommendedName>
</protein>
<name>A0A2N3X185_9PSEU</name>
<reference evidence="3 4" key="1">
    <citation type="submission" date="2017-12" db="EMBL/GenBank/DDBJ databases">
        <title>Sequencing the genomes of 1000 Actinobacteria strains.</title>
        <authorList>
            <person name="Klenk H.-P."/>
        </authorList>
    </citation>
    <scope>NUCLEOTIDE SEQUENCE [LARGE SCALE GENOMIC DNA]</scope>
    <source>
        <strain evidence="3 4">DSM 45165</strain>
    </source>
</reference>
<feature type="region of interest" description="Disordered" evidence="1">
    <location>
        <begin position="1"/>
        <end position="20"/>
    </location>
</feature>
<keyword evidence="4" id="KW-1185">Reference proteome</keyword>
<dbReference type="RefSeq" id="WP_101434381.1">
    <property type="nucleotide sequence ID" value="NZ_PJMY01000002.1"/>
</dbReference>
<proteinExistence type="predicted"/>
<keyword evidence="2" id="KW-0812">Transmembrane</keyword>
<gene>
    <name evidence="3" type="ORF">ATK30_0879</name>
</gene>
<feature type="transmembrane region" description="Helical" evidence="2">
    <location>
        <begin position="33"/>
        <end position="56"/>
    </location>
</feature>
<feature type="transmembrane region" description="Helical" evidence="2">
    <location>
        <begin position="186"/>
        <end position="205"/>
    </location>
</feature>
<comment type="caution">
    <text evidence="3">The sequence shown here is derived from an EMBL/GenBank/DDBJ whole genome shotgun (WGS) entry which is preliminary data.</text>
</comment>
<organism evidence="3 4">
    <name type="scientific">Amycolatopsis echigonensis</name>
    <dbReference type="NCBI Taxonomy" id="2576905"/>
    <lineage>
        <taxon>Bacteria</taxon>
        <taxon>Bacillati</taxon>
        <taxon>Actinomycetota</taxon>
        <taxon>Actinomycetes</taxon>
        <taxon>Pseudonocardiales</taxon>
        <taxon>Pseudonocardiaceae</taxon>
        <taxon>Amycolatopsis</taxon>
    </lineage>
</organism>
<dbReference type="AlphaFoldDB" id="A0A2N3X185"/>
<feature type="transmembrane region" description="Helical" evidence="2">
    <location>
        <begin position="160"/>
        <end position="180"/>
    </location>
</feature>
<evidence type="ECO:0008006" key="5">
    <source>
        <dbReference type="Google" id="ProtNLM"/>
    </source>
</evidence>
<evidence type="ECO:0000256" key="1">
    <source>
        <dbReference type="SAM" id="MobiDB-lite"/>
    </source>
</evidence>
<feature type="transmembrane region" description="Helical" evidence="2">
    <location>
        <begin position="97"/>
        <end position="120"/>
    </location>
</feature>
<dbReference type="OrthoDB" id="9799243at2"/>
<evidence type="ECO:0000313" key="4">
    <source>
        <dbReference type="Proteomes" id="UP000233750"/>
    </source>
</evidence>
<sequence length="276" mass="31347">MVHTRTPAGPGRTGTRAPGRAPITTRTLRIDRWWAYPASTFTVLLAFIVYSTYAAVANRDYYADPYLSPFYSPCLSWHCGAVPGSQGAPHLGWFGTWWIVTPAVIVLIFPLGFRLTCYYYRKAYYRAFWLAPPACAVPEPHRRYTGETRFPLILQNVHRYFFYAAMVFNVILTWDAVIAFNFDGHLGIGVGTVVLVINAVLLWLYTLSCHACRHVVGGRINHFSRHPIRYRLWTAVSKINPIHGRFAWASLVWVALTDLYVRLDAAGVLHDPRIVA</sequence>
<evidence type="ECO:0000313" key="3">
    <source>
        <dbReference type="EMBL" id="PKV99886.1"/>
    </source>
</evidence>
<dbReference type="EMBL" id="PJMY01000002">
    <property type="protein sequence ID" value="PKV99886.1"/>
    <property type="molecule type" value="Genomic_DNA"/>
</dbReference>
<keyword evidence="2" id="KW-1133">Transmembrane helix</keyword>
<accession>A0A2N3X185</accession>
<keyword evidence="2" id="KW-0472">Membrane</keyword>